<evidence type="ECO:0000313" key="1">
    <source>
        <dbReference type="EMBL" id="UYV81861.1"/>
    </source>
</evidence>
<protein>
    <submittedName>
        <fullName evidence="1">K02A2.6-like</fullName>
    </submittedName>
</protein>
<keyword evidence="2" id="KW-1185">Reference proteome</keyword>
<evidence type="ECO:0000313" key="2">
    <source>
        <dbReference type="Proteomes" id="UP001235939"/>
    </source>
</evidence>
<gene>
    <name evidence="1" type="ORF">LAZ67_20002723</name>
</gene>
<organism evidence="1 2">
    <name type="scientific">Cordylochernes scorpioides</name>
    <dbReference type="NCBI Taxonomy" id="51811"/>
    <lineage>
        <taxon>Eukaryota</taxon>
        <taxon>Metazoa</taxon>
        <taxon>Ecdysozoa</taxon>
        <taxon>Arthropoda</taxon>
        <taxon>Chelicerata</taxon>
        <taxon>Arachnida</taxon>
        <taxon>Pseudoscorpiones</taxon>
        <taxon>Cheliferoidea</taxon>
        <taxon>Chernetidae</taxon>
        <taxon>Cordylochernes</taxon>
    </lineage>
</organism>
<dbReference type="EMBL" id="CP092882">
    <property type="protein sequence ID" value="UYV81861.1"/>
    <property type="molecule type" value="Genomic_DNA"/>
</dbReference>
<name>A0ABY6LL39_9ARAC</name>
<sequence>MWSLQKLRPYIFGRKSMIITWLASISDPCSRLARWGLELKKYDFEIVPQMHYRLGILHEAAEVERSQNGGHEGRREIASNLVLSGPSENIHCNLTNCQHPDQRPFFVPLWIPRVSSGKLVSL</sequence>
<dbReference type="Proteomes" id="UP001235939">
    <property type="component" value="Chromosome 20"/>
</dbReference>
<proteinExistence type="predicted"/>
<reference evidence="1 2" key="1">
    <citation type="submission" date="2022-01" db="EMBL/GenBank/DDBJ databases">
        <title>A chromosomal length assembly of Cordylochernes scorpioides.</title>
        <authorList>
            <person name="Zeh D."/>
            <person name="Zeh J."/>
        </authorList>
    </citation>
    <scope>NUCLEOTIDE SEQUENCE [LARGE SCALE GENOMIC DNA]</scope>
    <source>
        <strain evidence="1">IN4F17</strain>
        <tissue evidence="1">Whole Body</tissue>
    </source>
</reference>
<accession>A0ABY6LL39</accession>